<dbReference type="GeneID" id="17350029"/>
<dbReference type="KEGG" id="cvr:CHLNCDRAFT_135053"/>
<keyword evidence="3 5" id="KW-1133">Transmembrane helix</keyword>
<dbReference type="Pfam" id="PF03151">
    <property type="entry name" value="TPT"/>
    <property type="match status" value="1"/>
</dbReference>
<feature type="transmembrane region" description="Helical" evidence="5">
    <location>
        <begin position="227"/>
        <end position="245"/>
    </location>
</feature>
<dbReference type="AlphaFoldDB" id="E1ZU99"/>
<organism evidence="8">
    <name type="scientific">Chlorella variabilis</name>
    <name type="common">Green alga</name>
    <dbReference type="NCBI Taxonomy" id="554065"/>
    <lineage>
        <taxon>Eukaryota</taxon>
        <taxon>Viridiplantae</taxon>
        <taxon>Chlorophyta</taxon>
        <taxon>core chlorophytes</taxon>
        <taxon>Trebouxiophyceae</taxon>
        <taxon>Chlorellales</taxon>
        <taxon>Chlorellaceae</taxon>
        <taxon>Chlorella clade</taxon>
        <taxon>Chlorella</taxon>
    </lineage>
</organism>
<feature type="domain" description="Sugar phosphate transporter" evidence="6">
    <location>
        <begin position="60"/>
        <end position="347"/>
    </location>
</feature>
<keyword evidence="4 5" id="KW-0472">Membrane</keyword>
<dbReference type="InParanoid" id="E1ZU99"/>
<dbReference type="PANTHER" id="PTHR11132">
    <property type="entry name" value="SOLUTE CARRIER FAMILY 35"/>
    <property type="match status" value="1"/>
</dbReference>
<evidence type="ECO:0000256" key="4">
    <source>
        <dbReference type="ARBA" id="ARBA00023136"/>
    </source>
</evidence>
<feature type="transmembrane region" description="Helical" evidence="5">
    <location>
        <begin position="158"/>
        <end position="180"/>
    </location>
</feature>
<evidence type="ECO:0000256" key="5">
    <source>
        <dbReference type="SAM" id="Phobius"/>
    </source>
</evidence>
<evidence type="ECO:0000313" key="8">
    <source>
        <dbReference type="Proteomes" id="UP000008141"/>
    </source>
</evidence>
<gene>
    <name evidence="7" type="ORF">CHLNCDRAFT_135053</name>
</gene>
<accession>E1ZU99</accession>
<keyword evidence="8" id="KW-1185">Reference proteome</keyword>
<dbReference type="GO" id="GO:0016020">
    <property type="term" value="C:membrane"/>
    <property type="evidence" value="ECO:0007669"/>
    <property type="project" value="UniProtKB-SubCell"/>
</dbReference>
<protein>
    <recommendedName>
        <fullName evidence="6">Sugar phosphate transporter domain-containing protein</fullName>
    </recommendedName>
</protein>
<dbReference type="RefSeq" id="XP_005852299.1">
    <property type="nucleotide sequence ID" value="XM_005852237.1"/>
</dbReference>
<evidence type="ECO:0000256" key="1">
    <source>
        <dbReference type="ARBA" id="ARBA00004141"/>
    </source>
</evidence>
<dbReference type="EMBL" id="GL433936">
    <property type="protein sequence ID" value="EFN50597.1"/>
    <property type="molecule type" value="Genomic_DNA"/>
</dbReference>
<evidence type="ECO:0000313" key="7">
    <source>
        <dbReference type="EMBL" id="EFN50597.1"/>
    </source>
</evidence>
<name>E1ZU99_CHLVA</name>
<keyword evidence="2 5" id="KW-0812">Transmembrane</keyword>
<dbReference type="Proteomes" id="UP000008141">
    <property type="component" value="Unassembled WGS sequence"/>
</dbReference>
<sequence length="493" mass="54054">MVQQPGKTGQAEQHSANGLVHAGRSLELTGLERLTGGLPAAMSAALYPKGSLLDLSWTVFLVGVWYFSNFQFGFGLKRTSNRFQNLELCVFLLWVLFTVGWAVSWAVRLAYTHVFTKKAECDGMGSPRRDEEAAIKHHNDHQLDAEQAAVASNHLTTVAVHTLGMSFTCLAFIAGSVPVVQVFKSLAPIFTTIFSMCYLSAVFPYSAVAAVMLLVGSATLSSWNTPGFNLTAVLMCMVTNLSLPLRNVMVKQHTVLRQTQLAAVGKAGPNSVRLALDTAVDLNFGGMVILTPLCLIFMSSLEVPAEDVAIALRLGMHRIIYEIASLMVLTRIDAVMHGSLDVLKRAAMTRLLLLGVYRLGFRAPRGCQRAPDVQALDRQHLGPPPWQTTRDCKVYILDVSETVAPAAGLPQCDINDPKVWPLAEPGELPWDLQRMESMPHMNYVHAGQYWLTQALRNASGVLTDNIDEACLVWVDMYCYNQAMVPGVSGHHET</sequence>
<dbReference type="InterPro" id="IPR050186">
    <property type="entry name" value="TPT_transporter"/>
</dbReference>
<reference evidence="7 8" key="1">
    <citation type="journal article" date="2010" name="Plant Cell">
        <title>The Chlorella variabilis NC64A genome reveals adaptation to photosymbiosis, coevolution with viruses, and cryptic sex.</title>
        <authorList>
            <person name="Blanc G."/>
            <person name="Duncan G."/>
            <person name="Agarkova I."/>
            <person name="Borodovsky M."/>
            <person name="Gurnon J."/>
            <person name="Kuo A."/>
            <person name="Lindquist E."/>
            <person name="Lucas S."/>
            <person name="Pangilinan J."/>
            <person name="Polle J."/>
            <person name="Salamov A."/>
            <person name="Terry A."/>
            <person name="Yamada T."/>
            <person name="Dunigan D.D."/>
            <person name="Grigoriev I.V."/>
            <person name="Claverie J.M."/>
            <person name="Van Etten J.L."/>
        </authorList>
    </citation>
    <scope>NUCLEOTIDE SEQUENCE [LARGE SCALE GENOMIC DNA]</scope>
    <source>
        <strain evidence="7 8">NC64A</strain>
    </source>
</reference>
<comment type="subcellular location">
    <subcellularLocation>
        <location evidence="1">Membrane</location>
        <topology evidence="1">Multi-pass membrane protein</topology>
    </subcellularLocation>
</comment>
<evidence type="ECO:0000259" key="6">
    <source>
        <dbReference type="Pfam" id="PF03151"/>
    </source>
</evidence>
<evidence type="ECO:0000256" key="2">
    <source>
        <dbReference type="ARBA" id="ARBA00022692"/>
    </source>
</evidence>
<dbReference type="InterPro" id="IPR004853">
    <property type="entry name" value="Sugar_P_trans_dom"/>
</dbReference>
<feature type="transmembrane region" description="Helical" evidence="5">
    <location>
        <begin position="192"/>
        <end position="215"/>
    </location>
</feature>
<feature type="transmembrane region" description="Helical" evidence="5">
    <location>
        <begin position="88"/>
        <end position="107"/>
    </location>
</feature>
<feature type="transmembrane region" description="Helical" evidence="5">
    <location>
        <begin position="55"/>
        <end position="76"/>
    </location>
</feature>
<proteinExistence type="predicted"/>
<evidence type="ECO:0000256" key="3">
    <source>
        <dbReference type="ARBA" id="ARBA00022989"/>
    </source>
</evidence>